<sequence length="367" mass="40095">MDPLTSSVDLSMIPLAPNPNGDPPNFINPPSLAPTFLGVGISFITLSVISVSIRIFTYLKAVGKLHLDDYLCLFGLIGGVAYWSLAYSLGAQGTARHSWDVPAILLNASFLKRQTAAQVISAPTVWAVKTSMLAFYIRVFENVRWLRITCYTFIGLAVPFYWSNVVLPFIFCIPYNGAQWDTALFAKCAQTAPATLVIGAFTVVIDIALFVIPIPVLAKLNLSATTKRGLFPVFLAGFLILITSVIGLAYRVIITTNKSSDPLWDGNNVSITAFVEVFGTVIISCTPSVSAFWHKYMSSGRLSHNFSHMLTRPNKPKGESGEDPLCIPSDHHLVQESNEYAGIHAMNKSIAISQMNSRRDEAAWASV</sequence>
<evidence type="ECO:0000313" key="8">
    <source>
        <dbReference type="EMBL" id="KAJ3579134.1"/>
    </source>
</evidence>
<feature type="transmembrane region" description="Helical" evidence="6">
    <location>
        <begin position="36"/>
        <end position="59"/>
    </location>
</feature>
<feature type="domain" description="Rhodopsin" evidence="7">
    <location>
        <begin position="53"/>
        <end position="292"/>
    </location>
</feature>
<dbReference type="Proteomes" id="UP001148614">
    <property type="component" value="Unassembled WGS sequence"/>
</dbReference>
<evidence type="ECO:0000256" key="2">
    <source>
        <dbReference type="ARBA" id="ARBA00022692"/>
    </source>
</evidence>
<dbReference type="InterPro" id="IPR052337">
    <property type="entry name" value="SAT4-like"/>
</dbReference>
<dbReference type="PANTHER" id="PTHR33048">
    <property type="entry name" value="PTH11-LIKE INTEGRAL MEMBRANE PROTEIN (AFU_ORTHOLOGUE AFUA_5G11245)"/>
    <property type="match status" value="1"/>
</dbReference>
<dbReference type="PANTHER" id="PTHR33048:SF146">
    <property type="entry name" value="INTEGRAL MEMBRANE PROTEIN"/>
    <property type="match status" value="1"/>
</dbReference>
<protein>
    <recommendedName>
        <fullName evidence="7">Rhodopsin domain-containing protein</fullName>
    </recommendedName>
</protein>
<feature type="transmembrane region" description="Helical" evidence="6">
    <location>
        <begin position="196"/>
        <end position="218"/>
    </location>
</feature>
<reference evidence="8" key="1">
    <citation type="submission" date="2022-07" db="EMBL/GenBank/DDBJ databases">
        <title>Genome Sequence of Xylaria arbuscula.</title>
        <authorList>
            <person name="Buettner E."/>
        </authorList>
    </citation>
    <scope>NUCLEOTIDE SEQUENCE</scope>
    <source>
        <strain evidence="8">VT107</strain>
    </source>
</reference>
<keyword evidence="4 6" id="KW-0472">Membrane</keyword>
<accession>A0A9W8NLP0</accession>
<name>A0A9W8NLP0_9PEZI</name>
<evidence type="ECO:0000256" key="5">
    <source>
        <dbReference type="ARBA" id="ARBA00038359"/>
    </source>
</evidence>
<feature type="transmembrane region" description="Helical" evidence="6">
    <location>
        <begin position="273"/>
        <end position="293"/>
    </location>
</feature>
<evidence type="ECO:0000256" key="6">
    <source>
        <dbReference type="SAM" id="Phobius"/>
    </source>
</evidence>
<dbReference type="VEuPathDB" id="FungiDB:F4678DRAFT_56349"/>
<keyword evidence="2 6" id="KW-0812">Transmembrane</keyword>
<feature type="transmembrane region" description="Helical" evidence="6">
    <location>
        <begin position="230"/>
        <end position="253"/>
    </location>
</feature>
<feature type="transmembrane region" description="Helical" evidence="6">
    <location>
        <begin position="71"/>
        <end position="95"/>
    </location>
</feature>
<evidence type="ECO:0000256" key="4">
    <source>
        <dbReference type="ARBA" id="ARBA00023136"/>
    </source>
</evidence>
<keyword evidence="3 6" id="KW-1133">Transmembrane helix</keyword>
<dbReference type="AlphaFoldDB" id="A0A9W8NLP0"/>
<dbReference type="Pfam" id="PF20684">
    <property type="entry name" value="Fung_rhodopsin"/>
    <property type="match status" value="1"/>
</dbReference>
<evidence type="ECO:0000313" key="9">
    <source>
        <dbReference type="Proteomes" id="UP001148614"/>
    </source>
</evidence>
<proteinExistence type="inferred from homology"/>
<organism evidence="8 9">
    <name type="scientific">Xylaria arbuscula</name>
    <dbReference type="NCBI Taxonomy" id="114810"/>
    <lineage>
        <taxon>Eukaryota</taxon>
        <taxon>Fungi</taxon>
        <taxon>Dikarya</taxon>
        <taxon>Ascomycota</taxon>
        <taxon>Pezizomycotina</taxon>
        <taxon>Sordariomycetes</taxon>
        <taxon>Xylariomycetidae</taxon>
        <taxon>Xylariales</taxon>
        <taxon>Xylariaceae</taxon>
        <taxon>Xylaria</taxon>
    </lineage>
</organism>
<dbReference type="EMBL" id="JANPWZ010000128">
    <property type="protein sequence ID" value="KAJ3579134.1"/>
    <property type="molecule type" value="Genomic_DNA"/>
</dbReference>
<gene>
    <name evidence="8" type="ORF">NPX13_g1439</name>
</gene>
<comment type="similarity">
    <text evidence="5">Belongs to the SAT4 family.</text>
</comment>
<dbReference type="InterPro" id="IPR049326">
    <property type="entry name" value="Rhodopsin_dom_fungi"/>
</dbReference>
<dbReference type="GO" id="GO:0016020">
    <property type="term" value="C:membrane"/>
    <property type="evidence" value="ECO:0007669"/>
    <property type="project" value="UniProtKB-SubCell"/>
</dbReference>
<evidence type="ECO:0000256" key="1">
    <source>
        <dbReference type="ARBA" id="ARBA00004141"/>
    </source>
</evidence>
<evidence type="ECO:0000256" key="3">
    <source>
        <dbReference type="ARBA" id="ARBA00022989"/>
    </source>
</evidence>
<feature type="transmembrane region" description="Helical" evidence="6">
    <location>
        <begin position="148"/>
        <end position="176"/>
    </location>
</feature>
<feature type="transmembrane region" description="Helical" evidence="6">
    <location>
        <begin position="115"/>
        <end position="136"/>
    </location>
</feature>
<comment type="subcellular location">
    <subcellularLocation>
        <location evidence="1">Membrane</location>
        <topology evidence="1">Multi-pass membrane protein</topology>
    </subcellularLocation>
</comment>
<keyword evidence="9" id="KW-1185">Reference proteome</keyword>
<evidence type="ECO:0000259" key="7">
    <source>
        <dbReference type="Pfam" id="PF20684"/>
    </source>
</evidence>
<comment type="caution">
    <text evidence="8">The sequence shown here is derived from an EMBL/GenBank/DDBJ whole genome shotgun (WGS) entry which is preliminary data.</text>
</comment>